<dbReference type="GO" id="GO:0005525">
    <property type="term" value="F:GTP binding"/>
    <property type="evidence" value="ECO:0007669"/>
    <property type="project" value="UniProtKB-KW"/>
</dbReference>
<dbReference type="PROSITE" id="PS01266">
    <property type="entry name" value="ADENYLOSUCCIN_SYN_1"/>
    <property type="match status" value="1"/>
</dbReference>
<keyword evidence="2" id="KW-0479">Metal-binding</keyword>
<keyword evidence="5" id="KW-0460">Magnesium</keyword>
<dbReference type="EMBL" id="BARU01021246">
    <property type="protein sequence ID" value="GAH58416.1"/>
    <property type="molecule type" value="Genomic_DNA"/>
</dbReference>
<keyword evidence="4" id="KW-0658">Purine biosynthesis</keyword>
<evidence type="ECO:0000313" key="7">
    <source>
        <dbReference type="EMBL" id="GAH58416.1"/>
    </source>
</evidence>
<dbReference type="SUPFAM" id="SSF52540">
    <property type="entry name" value="P-loop containing nucleoside triphosphate hydrolases"/>
    <property type="match status" value="1"/>
</dbReference>
<dbReference type="InterPro" id="IPR018220">
    <property type="entry name" value="Adenylosuccin_syn_GTP-bd"/>
</dbReference>
<dbReference type="InterPro" id="IPR042109">
    <property type="entry name" value="Adenylosuccinate_synth_dom1"/>
</dbReference>
<dbReference type="AlphaFoldDB" id="X1GKG3"/>
<protein>
    <recommendedName>
        <fullName evidence="8">Adenylosuccinate synthase</fullName>
    </recommendedName>
</protein>
<name>X1GKG3_9ZZZZ</name>
<evidence type="ECO:0000256" key="6">
    <source>
        <dbReference type="ARBA" id="ARBA00023134"/>
    </source>
</evidence>
<gene>
    <name evidence="7" type="ORF">S03H2_34784</name>
</gene>
<dbReference type="GO" id="GO:0046872">
    <property type="term" value="F:metal ion binding"/>
    <property type="evidence" value="ECO:0007669"/>
    <property type="project" value="UniProtKB-KW"/>
</dbReference>
<evidence type="ECO:0000256" key="2">
    <source>
        <dbReference type="ARBA" id="ARBA00022723"/>
    </source>
</evidence>
<dbReference type="Gene3D" id="3.40.440.10">
    <property type="entry name" value="Adenylosuccinate Synthetase, subunit A, domain 1"/>
    <property type="match status" value="1"/>
</dbReference>
<evidence type="ECO:0000256" key="4">
    <source>
        <dbReference type="ARBA" id="ARBA00022755"/>
    </source>
</evidence>
<dbReference type="GO" id="GO:0046040">
    <property type="term" value="P:IMP metabolic process"/>
    <property type="evidence" value="ECO:0007669"/>
    <property type="project" value="TreeGrafter"/>
</dbReference>
<dbReference type="PANTHER" id="PTHR11846">
    <property type="entry name" value="ADENYLOSUCCINATE SYNTHETASE"/>
    <property type="match status" value="1"/>
</dbReference>
<keyword evidence="3" id="KW-0547">Nucleotide-binding</keyword>
<evidence type="ECO:0000256" key="1">
    <source>
        <dbReference type="ARBA" id="ARBA00022598"/>
    </source>
</evidence>
<keyword evidence="1" id="KW-0436">Ligase</keyword>
<proteinExistence type="predicted"/>
<dbReference type="PANTHER" id="PTHR11846:SF0">
    <property type="entry name" value="ADENYLOSUCCINATE SYNTHETASE"/>
    <property type="match status" value="1"/>
</dbReference>
<organism evidence="7">
    <name type="scientific">marine sediment metagenome</name>
    <dbReference type="NCBI Taxonomy" id="412755"/>
    <lineage>
        <taxon>unclassified sequences</taxon>
        <taxon>metagenomes</taxon>
        <taxon>ecological metagenomes</taxon>
    </lineage>
</organism>
<keyword evidence="6" id="KW-0342">GTP-binding</keyword>
<dbReference type="GO" id="GO:0005737">
    <property type="term" value="C:cytoplasm"/>
    <property type="evidence" value="ECO:0007669"/>
    <property type="project" value="TreeGrafter"/>
</dbReference>
<evidence type="ECO:0000256" key="3">
    <source>
        <dbReference type="ARBA" id="ARBA00022741"/>
    </source>
</evidence>
<accession>X1GKG3</accession>
<evidence type="ECO:0008006" key="8">
    <source>
        <dbReference type="Google" id="ProtNLM"/>
    </source>
</evidence>
<reference evidence="7" key="1">
    <citation type="journal article" date="2014" name="Front. Microbiol.">
        <title>High frequency of phylogenetically diverse reductive dehalogenase-homologous genes in deep subseafloor sedimentary metagenomes.</title>
        <authorList>
            <person name="Kawai M."/>
            <person name="Futagami T."/>
            <person name="Toyoda A."/>
            <person name="Takaki Y."/>
            <person name="Nishi S."/>
            <person name="Hori S."/>
            <person name="Arai W."/>
            <person name="Tsubouchi T."/>
            <person name="Morono Y."/>
            <person name="Uchiyama I."/>
            <person name="Ito T."/>
            <person name="Fujiyama A."/>
            <person name="Inagaki F."/>
            <person name="Takami H."/>
        </authorList>
    </citation>
    <scope>NUCLEOTIDE SEQUENCE</scope>
    <source>
        <strain evidence="7">Expedition CK06-06</strain>
    </source>
</reference>
<dbReference type="InterPro" id="IPR027417">
    <property type="entry name" value="P-loop_NTPase"/>
</dbReference>
<evidence type="ECO:0000256" key="5">
    <source>
        <dbReference type="ARBA" id="ARBA00022842"/>
    </source>
</evidence>
<comment type="caution">
    <text evidence="7">The sequence shown here is derived from an EMBL/GenBank/DDBJ whole genome shotgun (WGS) entry which is preliminary data.</text>
</comment>
<sequence length="59" mass="6593">MTFLNLYVQLAIMKIAVVGLQWGDEGKGKVVDYLAKDFDIDARFQGGTNAGHTVHCWLH</sequence>
<dbReference type="GO" id="GO:0004019">
    <property type="term" value="F:adenylosuccinate synthase activity"/>
    <property type="evidence" value="ECO:0007669"/>
    <property type="project" value="InterPro"/>
</dbReference>
<dbReference type="Pfam" id="PF00709">
    <property type="entry name" value="Adenylsucc_synt"/>
    <property type="match status" value="1"/>
</dbReference>
<dbReference type="GO" id="GO:0044208">
    <property type="term" value="P:'de novo' AMP biosynthetic process"/>
    <property type="evidence" value="ECO:0007669"/>
    <property type="project" value="TreeGrafter"/>
</dbReference>
<dbReference type="InterPro" id="IPR001114">
    <property type="entry name" value="Adenylosuccinate_synthetase"/>
</dbReference>